<keyword evidence="4" id="KW-1185">Reference proteome</keyword>
<reference evidence="3 4" key="1">
    <citation type="journal article" date="2013" name="Genome Announc.">
        <title>Draft Genome Sequence of Cesiribacter andamanensis Strain AMV16T, Isolated from a Soil Sample from a Mud Volcano in the Andaman Islands, India.</title>
        <authorList>
            <person name="Shivaji S."/>
            <person name="Ara S."/>
            <person name="Begum Z."/>
            <person name="Srinivas T.N."/>
            <person name="Singh A."/>
            <person name="Kumar Pinnaka A."/>
        </authorList>
    </citation>
    <scope>NUCLEOTIDE SEQUENCE [LARGE SCALE GENOMIC DNA]</scope>
    <source>
        <strain evidence="3 4">AMV16</strain>
    </source>
</reference>
<keyword evidence="1 3" id="KW-0808">Transferase</keyword>
<accession>M7N069</accession>
<dbReference type="GO" id="GO:0003866">
    <property type="term" value="F:3-phosphoshikimate 1-carboxyvinyltransferase activity"/>
    <property type="evidence" value="ECO:0007669"/>
    <property type="project" value="UniProtKB-EC"/>
</dbReference>
<dbReference type="Proteomes" id="UP000011910">
    <property type="component" value="Unassembled WGS sequence"/>
</dbReference>
<dbReference type="eggNOG" id="COG0128">
    <property type="taxonomic scope" value="Bacteria"/>
</dbReference>
<dbReference type="Gene3D" id="3.65.10.10">
    <property type="entry name" value="Enolpyruvate transferase domain"/>
    <property type="match status" value="1"/>
</dbReference>
<organism evidence="3 4">
    <name type="scientific">Cesiribacter andamanensis AMV16</name>
    <dbReference type="NCBI Taxonomy" id="1279009"/>
    <lineage>
        <taxon>Bacteria</taxon>
        <taxon>Pseudomonadati</taxon>
        <taxon>Bacteroidota</taxon>
        <taxon>Cytophagia</taxon>
        <taxon>Cytophagales</taxon>
        <taxon>Cesiribacteraceae</taxon>
        <taxon>Cesiribacter</taxon>
    </lineage>
</organism>
<dbReference type="Pfam" id="PF00275">
    <property type="entry name" value="EPSP_synthase"/>
    <property type="match status" value="1"/>
</dbReference>
<comment type="caution">
    <text evidence="3">The sequence shown here is derived from an EMBL/GenBank/DDBJ whole genome shotgun (WGS) entry which is preliminary data.</text>
</comment>
<dbReference type="InterPro" id="IPR001986">
    <property type="entry name" value="Enolpyruvate_Tfrase_dom"/>
</dbReference>
<dbReference type="InterPro" id="IPR036968">
    <property type="entry name" value="Enolpyruvate_Tfrase_sf"/>
</dbReference>
<protein>
    <submittedName>
        <fullName evidence="3">3-phosphoshikimate 1-carboxyvinyltransferase</fullName>
        <ecNumber evidence="3">2.5.1.19</ecNumber>
    </submittedName>
</protein>
<evidence type="ECO:0000259" key="2">
    <source>
        <dbReference type="Pfam" id="PF00275"/>
    </source>
</evidence>
<proteinExistence type="predicted"/>
<dbReference type="EC" id="2.5.1.19" evidence="3"/>
<sequence length="129" mass="14218">MHSQALTLPKLSHLGSRRVLLPASKSESNRALIIQALCSPRPQLHNLSEARDTQTLQRLLLSPERELNVLDAGTTMRFLAAYCSVSGREALLTGTPRMLERPIGPLVEALQQLGAPIAYTKRPGYPPWP</sequence>
<dbReference type="STRING" id="1279009.ADICEAN_02750"/>
<dbReference type="PANTHER" id="PTHR21090:SF5">
    <property type="entry name" value="PENTAFUNCTIONAL AROM POLYPEPTIDE"/>
    <property type="match status" value="1"/>
</dbReference>
<evidence type="ECO:0000313" key="4">
    <source>
        <dbReference type="Proteomes" id="UP000011910"/>
    </source>
</evidence>
<dbReference type="EMBL" id="AODQ01000073">
    <property type="protein sequence ID" value="EMR02088.1"/>
    <property type="molecule type" value="Genomic_DNA"/>
</dbReference>
<evidence type="ECO:0000313" key="3">
    <source>
        <dbReference type="EMBL" id="EMR02088.1"/>
    </source>
</evidence>
<name>M7N069_9BACT</name>
<dbReference type="PANTHER" id="PTHR21090">
    <property type="entry name" value="AROM/DEHYDROQUINATE SYNTHASE"/>
    <property type="match status" value="1"/>
</dbReference>
<dbReference type="InterPro" id="IPR013792">
    <property type="entry name" value="RNA3'P_cycl/enolpyr_Trfase_a/b"/>
</dbReference>
<dbReference type="SUPFAM" id="SSF55205">
    <property type="entry name" value="EPT/RTPC-like"/>
    <property type="match status" value="1"/>
</dbReference>
<feature type="domain" description="Enolpyruvate transferase" evidence="2">
    <location>
        <begin position="62"/>
        <end position="127"/>
    </location>
</feature>
<dbReference type="AlphaFoldDB" id="M7N069"/>
<dbReference type="GO" id="GO:0009423">
    <property type="term" value="P:chorismate biosynthetic process"/>
    <property type="evidence" value="ECO:0007669"/>
    <property type="project" value="TreeGrafter"/>
</dbReference>
<evidence type="ECO:0000256" key="1">
    <source>
        <dbReference type="ARBA" id="ARBA00022679"/>
    </source>
</evidence>
<dbReference type="PATRIC" id="fig|1279009.4.peg.2788"/>
<gene>
    <name evidence="3" type="primary">aroA_1</name>
    <name evidence="3" type="ORF">ADICEAN_02750</name>
</gene>